<reference evidence="1" key="1">
    <citation type="submission" date="2023-05" db="EMBL/GenBank/DDBJ databases">
        <authorList>
            <consortium name="ELIXIR-Norway"/>
        </authorList>
    </citation>
    <scope>NUCLEOTIDE SEQUENCE</scope>
</reference>
<dbReference type="Proteomes" id="UP001162501">
    <property type="component" value="Chromosome 7"/>
</dbReference>
<evidence type="ECO:0000313" key="2">
    <source>
        <dbReference type="Proteomes" id="UP001162501"/>
    </source>
</evidence>
<accession>A0AC60A2U7</accession>
<organism evidence="1 2">
    <name type="scientific">Rangifer tarandus platyrhynchus</name>
    <name type="common">Svalbard reindeer</name>
    <dbReference type="NCBI Taxonomy" id="3082113"/>
    <lineage>
        <taxon>Eukaryota</taxon>
        <taxon>Metazoa</taxon>
        <taxon>Chordata</taxon>
        <taxon>Craniata</taxon>
        <taxon>Vertebrata</taxon>
        <taxon>Euteleostomi</taxon>
        <taxon>Mammalia</taxon>
        <taxon>Eutheria</taxon>
        <taxon>Laurasiatheria</taxon>
        <taxon>Artiodactyla</taxon>
        <taxon>Ruminantia</taxon>
        <taxon>Pecora</taxon>
        <taxon>Cervidae</taxon>
        <taxon>Odocoileinae</taxon>
        <taxon>Rangifer</taxon>
    </lineage>
</organism>
<evidence type="ECO:0000313" key="1">
    <source>
        <dbReference type="EMBL" id="CAN0549667.1"/>
    </source>
</evidence>
<protein>
    <submittedName>
        <fullName evidence="1">Uncharacterized protein</fullName>
    </submittedName>
</protein>
<proteinExistence type="predicted"/>
<dbReference type="EMBL" id="OX596091">
    <property type="protein sequence ID" value="CAN0549667.1"/>
    <property type="molecule type" value="Genomic_DNA"/>
</dbReference>
<name>A0AC60A2U7_RANTA</name>
<reference evidence="1" key="2">
    <citation type="submission" date="2025-03" db="EMBL/GenBank/DDBJ databases">
        <authorList>
            <consortium name="ELIXIR-Norway"/>
            <consortium name="Elixir Norway"/>
        </authorList>
    </citation>
    <scope>NUCLEOTIDE SEQUENCE</scope>
</reference>
<gene>
    <name evidence="1" type="ORF">MRATA1EN22A_LOCUS26001</name>
</gene>
<sequence>MWLMNNADAPFTLKRVGAQSGRVRILCLNFFLSCFQNNFCFINIRWNVSVRKEGYSATVQMWLNFEDLMLSGKGQFLFQSQRRAMPKNAQTTVQLGSSHMLAR</sequence>